<organism evidence="2 3">
    <name type="scientific">Fusarium kuroshium</name>
    <dbReference type="NCBI Taxonomy" id="2010991"/>
    <lineage>
        <taxon>Eukaryota</taxon>
        <taxon>Fungi</taxon>
        <taxon>Dikarya</taxon>
        <taxon>Ascomycota</taxon>
        <taxon>Pezizomycotina</taxon>
        <taxon>Sordariomycetes</taxon>
        <taxon>Hypocreomycetidae</taxon>
        <taxon>Hypocreales</taxon>
        <taxon>Nectriaceae</taxon>
        <taxon>Fusarium</taxon>
        <taxon>Fusarium solani species complex</taxon>
    </lineage>
</organism>
<accession>A0A3M2S2G5</accession>
<gene>
    <name evidence="2" type="ORF">CDV36_008631</name>
</gene>
<evidence type="ECO:0000313" key="3">
    <source>
        <dbReference type="Proteomes" id="UP000277212"/>
    </source>
</evidence>
<proteinExistence type="predicted"/>
<evidence type="ECO:0000313" key="2">
    <source>
        <dbReference type="EMBL" id="RMJ11741.1"/>
    </source>
</evidence>
<protein>
    <submittedName>
        <fullName evidence="2">Uncharacterized protein</fullName>
    </submittedName>
</protein>
<feature type="compositionally biased region" description="Polar residues" evidence="1">
    <location>
        <begin position="52"/>
        <end position="62"/>
    </location>
</feature>
<comment type="caution">
    <text evidence="2">The sequence shown here is derived from an EMBL/GenBank/DDBJ whole genome shotgun (WGS) entry which is preliminary data.</text>
</comment>
<dbReference type="AlphaFoldDB" id="A0A3M2S2G5"/>
<evidence type="ECO:0000256" key="1">
    <source>
        <dbReference type="SAM" id="MobiDB-lite"/>
    </source>
</evidence>
<feature type="region of interest" description="Disordered" evidence="1">
    <location>
        <begin position="1"/>
        <end position="79"/>
    </location>
</feature>
<keyword evidence="3" id="KW-1185">Reference proteome</keyword>
<dbReference type="EMBL" id="NKUJ01000158">
    <property type="protein sequence ID" value="RMJ11741.1"/>
    <property type="molecule type" value="Genomic_DNA"/>
</dbReference>
<reference evidence="2 3" key="1">
    <citation type="submission" date="2017-06" db="EMBL/GenBank/DDBJ databases">
        <title>Comparative genomic analysis of Ambrosia Fusariam Clade fungi.</title>
        <authorList>
            <person name="Stajich J.E."/>
            <person name="Carrillo J."/>
            <person name="Kijimoto T."/>
            <person name="Eskalen A."/>
            <person name="O'Donnell K."/>
            <person name="Kasson M."/>
        </authorList>
    </citation>
    <scope>NUCLEOTIDE SEQUENCE [LARGE SCALE GENOMIC DNA]</scope>
    <source>
        <strain evidence="2">UCR3666</strain>
    </source>
</reference>
<dbReference type="Proteomes" id="UP000277212">
    <property type="component" value="Unassembled WGS sequence"/>
</dbReference>
<name>A0A3M2S2G5_9HYPO</name>
<sequence length="79" mass="8467">MTPLEQTASGPKMDPGHSFTKMSIQIPSPQKAPVEPSHTPTKPESHGIPELTLTTPEGQTHSIADAPAWRPVGYDPEAQ</sequence>